<name>A0AAE0N0L8_9PEZI</name>
<reference evidence="1" key="1">
    <citation type="journal article" date="2023" name="Mol. Phylogenet. Evol.">
        <title>Genome-scale phylogeny and comparative genomics of the fungal order Sordariales.</title>
        <authorList>
            <person name="Hensen N."/>
            <person name="Bonometti L."/>
            <person name="Westerberg I."/>
            <person name="Brannstrom I.O."/>
            <person name="Guillou S."/>
            <person name="Cros-Aarteil S."/>
            <person name="Calhoun S."/>
            <person name="Haridas S."/>
            <person name="Kuo A."/>
            <person name="Mondo S."/>
            <person name="Pangilinan J."/>
            <person name="Riley R."/>
            <person name="LaButti K."/>
            <person name="Andreopoulos B."/>
            <person name="Lipzen A."/>
            <person name="Chen C."/>
            <person name="Yan M."/>
            <person name="Daum C."/>
            <person name="Ng V."/>
            <person name="Clum A."/>
            <person name="Steindorff A."/>
            <person name="Ohm R.A."/>
            <person name="Martin F."/>
            <person name="Silar P."/>
            <person name="Natvig D.O."/>
            <person name="Lalanne C."/>
            <person name="Gautier V."/>
            <person name="Ament-Velasquez S.L."/>
            <person name="Kruys A."/>
            <person name="Hutchinson M.I."/>
            <person name="Powell A.J."/>
            <person name="Barry K."/>
            <person name="Miller A.N."/>
            <person name="Grigoriev I.V."/>
            <person name="Debuchy R."/>
            <person name="Gladieux P."/>
            <person name="Hiltunen Thoren M."/>
            <person name="Johannesson H."/>
        </authorList>
    </citation>
    <scope>NUCLEOTIDE SEQUENCE</scope>
    <source>
        <strain evidence="1">CBS 958.72</strain>
    </source>
</reference>
<protein>
    <submittedName>
        <fullName evidence="1">Uncharacterized protein</fullName>
    </submittedName>
</protein>
<comment type="caution">
    <text evidence="1">The sequence shown here is derived from an EMBL/GenBank/DDBJ whole genome shotgun (WGS) entry which is preliminary data.</text>
</comment>
<gene>
    <name evidence="1" type="ORF">B0T24DRAFT_636809</name>
</gene>
<dbReference type="Proteomes" id="UP001287356">
    <property type="component" value="Unassembled WGS sequence"/>
</dbReference>
<organism evidence="1 2">
    <name type="scientific">Lasiosphaeria ovina</name>
    <dbReference type="NCBI Taxonomy" id="92902"/>
    <lineage>
        <taxon>Eukaryota</taxon>
        <taxon>Fungi</taxon>
        <taxon>Dikarya</taxon>
        <taxon>Ascomycota</taxon>
        <taxon>Pezizomycotina</taxon>
        <taxon>Sordariomycetes</taxon>
        <taxon>Sordariomycetidae</taxon>
        <taxon>Sordariales</taxon>
        <taxon>Lasiosphaeriaceae</taxon>
        <taxon>Lasiosphaeria</taxon>
    </lineage>
</organism>
<proteinExistence type="predicted"/>
<keyword evidence="2" id="KW-1185">Reference proteome</keyword>
<accession>A0AAE0N0L8</accession>
<dbReference type="AlphaFoldDB" id="A0AAE0N0L8"/>
<evidence type="ECO:0000313" key="2">
    <source>
        <dbReference type="Proteomes" id="UP001287356"/>
    </source>
</evidence>
<dbReference type="EMBL" id="JAULSN010000008">
    <property type="protein sequence ID" value="KAK3365803.1"/>
    <property type="molecule type" value="Genomic_DNA"/>
</dbReference>
<sequence length="160" mass="18407">MYKRGLHHLLACCLSLCLYLPMLLVVLLSGVSTLVLPRACTERQKGRISLLPFRDTKPTLPEHVFQTSVLPCLAYTYLHTSCVGASAWTYLAWKVTNTFPAFIYTVPVDITLNNHFYTTCTKCSQNSLLSYVMHLVEPKREQPTQSWKLTWREHWSRDSP</sequence>
<reference evidence="1" key="2">
    <citation type="submission" date="2023-06" db="EMBL/GenBank/DDBJ databases">
        <authorList>
            <consortium name="Lawrence Berkeley National Laboratory"/>
            <person name="Haridas S."/>
            <person name="Hensen N."/>
            <person name="Bonometti L."/>
            <person name="Westerberg I."/>
            <person name="Brannstrom I.O."/>
            <person name="Guillou S."/>
            <person name="Cros-Aarteil S."/>
            <person name="Calhoun S."/>
            <person name="Kuo A."/>
            <person name="Mondo S."/>
            <person name="Pangilinan J."/>
            <person name="Riley R."/>
            <person name="Labutti K."/>
            <person name="Andreopoulos B."/>
            <person name="Lipzen A."/>
            <person name="Chen C."/>
            <person name="Yanf M."/>
            <person name="Daum C."/>
            <person name="Ng V."/>
            <person name="Clum A."/>
            <person name="Steindorff A."/>
            <person name="Ohm R."/>
            <person name="Martin F."/>
            <person name="Silar P."/>
            <person name="Natvig D."/>
            <person name="Lalanne C."/>
            <person name="Gautier V."/>
            <person name="Ament-Velasquez S.L."/>
            <person name="Kruys A."/>
            <person name="Hutchinson M.I."/>
            <person name="Powell A.J."/>
            <person name="Barry K."/>
            <person name="Miller A.N."/>
            <person name="Grigoriev I.V."/>
            <person name="Debuchy R."/>
            <person name="Gladieux P."/>
            <person name="Thoren M.H."/>
            <person name="Johannesson H."/>
        </authorList>
    </citation>
    <scope>NUCLEOTIDE SEQUENCE</scope>
    <source>
        <strain evidence="1">CBS 958.72</strain>
    </source>
</reference>
<evidence type="ECO:0000313" key="1">
    <source>
        <dbReference type="EMBL" id="KAK3365803.1"/>
    </source>
</evidence>